<feature type="non-terminal residue" evidence="1">
    <location>
        <position position="108"/>
    </location>
</feature>
<dbReference type="Proteomes" id="UP001219934">
    <property type="component" value="Unassembled WGS sequence"/>
</dbReference>
<organism evidence="1 2">
    <name type="scientific">Pogonophryne albipinna</name>
    <dbReference type="NCBI Taxonomy" id="1090488"/>
    <lineage>
        <taxon>Eukaryota</taxon>
        <taxon>Metazoa</taxon>
        <taxon>Chordata</taxon>
        <taxon>Craniata</taxon>
        <taxon>Vertebrata</taxon>
        <taxon>Euteleostomi</taxon>
        <taxon>Actinopterygii</taxon>
        <taxon>Neopterygii</taxon>
        <taxon>Teleostei</taxon>
        <taxon>Neoteleostei</taxon>
        <taxon>Acanthomorphata</taxon>
        <taxon>Eupercaria</taxon>
        <taxon>Perciformes</taxon>
        <taxon>Notothenioidei</taxon>
        <taxon>Pogonophryne</taxon>
    </lineage>
</organism>
<sequence>MSGTPQRQTLGLLLQEKRGRCDMSRDDFLFPGKHSPVVPPLPAAICPYVLGSPVNIMPPMIQGIASLMVKSNGCLSCLMVIGGDTLCSKVSAILFLLRFFCRPPLGPL</sequence>
<keyword evidence="2" id="KW-1185">Reference proteome</keyword>
<accession>A0AAD6B9C0</accession>
<protein>
    <submittedName>
        <fullName evidence="1">Uncharacterized protein</fullName>
    </submittedName>
</protein>
<dbReference type="AlphaFoldDB" id="A0AAD6B9C0"/>
<gene>
    <name evidence="1" type="ORF">JOQ06_028629</name>
</gene>
<name>A0AAD6B9C0_9TELE</name>
<reference evidence="1" key="1">
    <citation type="submission" date="2022-11" db="EMBL/GenBank/DDBJ databases">
        <title>Chromosome-level genome of Pogonophryne albipinna.</title>
        <authorList>
            <person name="Jo E."/>
        </authorList>
    </citation>
    <scope>NUCLEOTIDE SEQUENCE</scope>
    <source>
        <strain evidence="1">SGF0006</strain>
        <tissue evidence="1">Muscle</tissue>
    </source>
</reference>
<proteinExistence type="predicted"/>
<dbReference type="EMBL" id="JAPTMU010000008">
    <property type="protein sequence ID" value="KAJ4939168.1"/>
    <property type="molecule type" value="Genomic_DNA"/>
</dbReference>
<evidence type="ECO:0000313" key="1">
    <source>
        <dbReference type="EMBL" id="KAJ4939168.1"/>
    </source>
</evidence>
<comment type="caution">
    <text evidence="1">The sequence shown here is derived from an EMBL/GenBank/DDBJ whole genome shotgun (WGS) entry which is preliminary data.</text>
</comment>
<evidence type="ECO:0000313" key="2">
    <source>
        <dbReference type="Proteomes" id="UP001219934"/>
    </source>
</evidence>